<comment type="caution">
    <text evidence="1">The sequence shown here is derived from an EMBL/GenBank/DDBJ whole genome shotgun (WGS) entry which is preliminary data.</text>
</comment>
<accession>A0A0F9AM74</accession>
<protein>
    <submittedName>
        <fullName evidence="1">Uncharacterized protein</fullName>
    </submittedName>
</protein>
<gene>
    <name evidence="1" type="ORF">LCGC14_2633560</name>
</gene>
<feature type="non-terminal residue" evidence="1">
    <location>
        <position position="64"/>
    </location>
</feature>
<organism evidence="1">
    <name type="scientific">marine sediment metagenome</name>
    <dbReference type="NCBI Taxonomy" id="412755"/>
    <lineage>
        <taxon>unclassified sequences</taxon>
        <taxon>metagenomes</taxon>
        <taxon>ecological metagenomes</taxon>
    </lineage>
</organism>
<name>A0A0F9AM74_9ZZZZ</name>
<dbReference type="AlphaFoldDB" id="A0A0F9AM74"/>
<proteinExistence type="predicted"/>
<dbReference type="EMBL" id="LAZR01045238">
    <property type="protein sequence ID" value="KKK99360.1"/>
    <property type="molecule type" value="Genomic_DNA"/>
</dbReference>
<sequence>MATTVKQLLTRAADHIGDPAMEKVKLHQWLNFLNDAADDLVGMGWLLPIEMAESLELRNNVYQY</sequence>
<evidence type="ECO:0000313" key="1">
    <source>
        <dbReference type="EMBL" id="KKK99360.1"/>
    </source>
</evidence>
<reference evidence="1" key="1">
    <citation type="journal article" date="2015" name="Nature">
        <title>Complex archaea that bridge the gap between prokaryotes and eukaryotes.</title>
        <authorList>
            <person name="Spang A."/>
            <person name="Saw J.H."/>
            <person name="Jorgensen S.L."/>
            <person name="Zaremba-Niedzwiedzka K."/>
            <person name="Martijn J."/>
            <person name="Lind A.E."/>
            <person name="van Eijk R."/>
            <person name="Schleper C."/>
            <person name="Guy L."/>
            <person name="Ettema T.J."/>
        </authorList>
    </citation>
    <scope>NUCLEOTIDE SEQUENCE</scope>
</reference>